<dbReference type="InterPro" id="IPR028082">
    <property type="entry name" value="Peripla_BP_I"/>
</dbReference>
<dbReference type="PANTHER" id="PTHR30146:SF149">
    <property type="entry name" value="HTH-TYPE TRANSCRIPTIONAL REGULATOR EBGR"/>
    <property type="match status" value="1"/>
</dbReference>
<dbReference type="eggNOG" id="COG1609">
    <property type="taxonomic scope" value="Bacteria"/>
</dbReference>
<keyword evidence="1" id="KW-0805">Transcription regulation</keyword>
<evidence type="ECO:0000313" key="5">
    <source>
        <dbReference type="EMBL" id="GAE92011.1"/>
    </source>
</evidence>
<dbReference type="STRING" id="1298598.JCM21714_987"/>
<dbReference type="InterPro" id="IPR046335">
    <property type="entry name" value="LacI/GalR-like_sensor"/>
</dbReference>
<reference evidence="5 6" key="1">
    <citation type="journal article" date="2014" name="Genome Announc.">
        <title>Draft Genome Sequence of the Boron-Tolerant and Moderately Halotolerant Bacterium Gracilibacillus boraciitolerans JCM 21714T.</title>
        <authorList>
            <person name="Ahmed I."/>
            <person name="Oshima K."/>
            <person name="Suda W."/>
            <person name="Kitamura K."/>
            <person name="Iida T."/>
            <person name="Ohmori Y."/>
            <person name="Fujiwara T."/>
            <person name="Hattori M."/>
            <person name="Ohkuma M."/>
        </authorList>
    </citation>
    <scope>NUCLEOTIDE SEQUENCE [LARGE SCALE GENOMIC DNA]</scope>
    <source>
        <strain evidence="5 6">JCM 21714</strain>
    </source>
</reference>
<dbReference type="AlphaFoldDB" id="W4VFT3"/>
<evidence type="ECO:0000256" key="1">
    <source>
        <dbReference type="ARBA" id="ARBA00023015"/>
    </source>
</evidence>
<gene>
    <name evidence="5" type="ORF">JCM21714_987</name>
</gene>
<keyword evidence="2" id="KW-0238">DNA-binding</keyword>
<dbReference type="Gene3D" id="3.40.50.2300">
    <property type="match status" value="2"/>
</dbReference>
<comment type="caution">
    <text evidence="5">The sequence shown here is derived from an EMBL/GenBank/DDBJ whole genome shotgun (WGS) entry which is preliminary data.</text>
</comment>
<keyword evidence="3" id="KW-0804">Transcription</keyword>
<organism evidence="5 6">
    <name type="scientific">Gracilibacillus boraciitolerans JCM 21714</name>
    <dbReference type="NCBI Taxonomy" id="1298598"/>
    <lineage>
        <taxon>Bacteria</taxon>
        <taxon>Bacillati</taxon>
        <taxon>Bacillota</taxon>
        <taxon>Bacilli</taxon>
        <taxon>Bacillales</taxon>
        <taxon>Bacillaceae</taxon>
        <taxon>Gracilibacillus</taxon>
    </lineage>
</organism>
<dbReference type="GO" id="GO:0000976">
    <property type="term" value="F:transcription cis-regulatory region binding"/>
    <property type="evidence" value="ECO:0007669"/>
    <property type="project" value="TreeGrafter"/>
</dbReference>
<dbReference type="Pfam" id="PF13377">
    <property type="entry name" value="Peripla_BP_3"/>
    <property type="match status" value="1"/>
</dbReference>
<protein>
    <submittedName>
        <fullName evidence="5">Galactose operon repressor</fullName>
    </submittedName>
</protein>
<dbReference type="PANTHER" id="PTHR30146">
    <property type="entry name" value="LACI-RELATED TRANSCRIPTIONAL REPRESSOR"/>
    <property type="match status" value="1"/>
</dbReference>
<dbReference type="EMBL" id="BAVS01000002">
    <property type="protein sequence ID" value="GAE92011.1"/>
    <property type="molecule type" value="Genomic_DNA"/>
</dbReference>
<dbReference type="SUPFAM" id="SSF53822">
    <property type="entry name" value="Periplasmic binding protein-like I"/>
    <property type="match status" value="1"/>
</dbReference>
<accession>W4VFT3</accession>
<name>W4VFT3_9BACI</name>
<evidence type="ECO:0000256" key="2">
    <source>
        <dbReference type="ARBA" id="ARBA00023125"/>
    </source>
</evidence>
<dbReference type="GO" id="GO:0003700">
    <property type="term" value="F:DNA-binding transcription factor activity"/>
    <property type="evidence" value="ECO:0007669"/>
    <property type="project" value="TreeGrafter"/>
</dbReference>
<keyword evidence="6" id="KW-1185">Reference proteome</keyword>
<evidence type="ECO:0000313" key="6">
    <source>
        <dbReference type="Proteomes" id="UP000019102"/>
    </source>
</evidence>
<sequence>MKKLLSRESPDNIGFIAANDPLAIGALKALNEAKIAVPEQVSLIGINDISISKYVYPSLTSIRIEKELMGKTAVNLMMERLRDDRQICKKVFLETSIVKRETT</sequence>
<feature type="domain" description="Transcriptional regulator LacI/GalR-like sensor" evidence="4">
    <location>
        <begin position="7"/>
        <end position="103"/>
    </location>
</feature>
<evidence type="ECO:0000259" key="4">
    <source>
        <dbReference type="Pfam" id="PF13377"/>
    </source>
</evidence>
<evidence type="ECO:0000256" key="3">
    <source>
        <dbReference type="ARBA" id="ARBA00023163"/>
    </source>
</evidence>
<proteinExistence type="predicted"/>
<dbReference type="Proteomes" id="UP000019102">
    <property type="component" value="Unassembled WGS sequence"/>
</dbReference>